<evidence type="ECO:0008006" key="2">
    <source>
        <dbReference type="Google" id="ProtNLM"/>
    </source>
</evidence>
<dbReference type="Gene3D" id="3.30.420.10">
    <property type="entry name" value="Ribonuclease H-like superfamily/Ribonuclease H"/>
    <property type="match status" value="1"/>
</dbReference>
<protein>
    <recommendedName>
        <fullName evidence="2">Mitochondrial resolvase Ydc2 catalytic domain-containing protein</fullName>
    </recommendedName>
</protein>
<proteinExistence type="predicted"/>
<dbReference type="InterPro" id="IPR012337">
    <property type="entry name" value="RNaseH-like_sf"/>
</dbReference>
<dbReference type="AlphaFoldDB" id="A0A6C0EGP7"/>
<dbReference type="InterPro" id="IPR036397">
    <property type="entry name" value="RNaseH_sf"/>
</dbReference>
<name>A0A6C0EGP7_9ZZZZ</name>
<organism evidence="1">
    <name type="scientific">viral metagenome</name>
    <dbReference type="NCBI Taxonomy" id="1070528"/>
    <lineage>
        <taxon>unclassified sequences</taxon>
        <taxon>metagenomes</taxon>
        <taxon>organismal metagenomes</taxon>
    </lineage>
</organism>
<accession>A0A6C0EGP7</accession>
<evidence type="ECO:0000313" key="1">
    <source>
        <dbReference type="EMBL" id="QHT27932.1"/>
    </source>
</evidence>
<sequence>MYIGWDIGIKNLSYCLLDDVTDNNTEDTSNQENIISLSGKKIKIVDWGVINVVDDVSIGTPSFEKRTPINCGFGNCKKKGVYCHKEKTNNNYFGLCTIHYKKVGDNHKNDFIFLEKKPKCCKEECKKLATYYTTAHEYITYCGVHYNQLKKKEPTVECVKVDKKVKATSIHLTKLATSLYKLLDKVPIILKVNCVLLENQPVLKNPTMKSVQMLLYGYYVIRGISDYRKGKLEKPIETIKCYSANQKNKLVSLLDEDQQTYITDVLKQVKSKYTKNKKGSIMITERILSHKMEPSTKWKDVFNSSKKKDDLADSLLMTLHYLLK</sequence>
<dbReference type="SUPFAM" id="SSF53098">
    <property type="entry name" value="Ribonuclease H-like"/>
    <property type="match status" value="1"/>
</dbReference>
<reference evidence="1" key="1">
    <citation type="journal article" date="2020" name="Nature">
        <title>Giant virus diversity and host interactions through global metagenomics.</title>
        <authorList>
            <person name="Schulz F."/>
            <person name="Roux S."/>
            <person name="Paez-Espino D."/>
            <person name="Jungbluth S."/>
            <person name="Walsh D.A."/>
            <person name="Denef V.J."/>
            <person name="McMahon K.D."/>
            <person name="Konstantinidis K.T."/>
            <person name="Eloe-Fadrosh E.A."/>
            <person name="Kyrpides N.C."/>
            <person name="Woyke T."/>
        </authorList>
    </citation>
    <scope>NUCLEOTIDE SEQUENCE</scope>
    <source>
        <strain evidence="1">GVMAG-M-3300000115-19</strain>
    </source>
</reference>
<dbReference type="GO" id="GO:0003676">
    <property type="term" value="F:nucleic acid binding"/>
    <property type="evidence" value="ECO:0007669"/>
    <property type="project" value="InterPro"/>
</dbReference>
<dbReference type="EMBL" id="MN738845">
    <property type="protein sequence ID" value="QHT27932.1"/>
    <property type="molecule type" value="Genomic_DNA"/>
</dbReference>